<dbReference type="Pfam" id="PF19940">
    <property type="entry name" value="DUF6402"/>
    <property type="match status" value="1"/>
</dbReference>
<evidence type="ECO:0000313" key="2">
    <source>
        <dbReference type="Proteomes" id="UP001058120"/>
    </source>
</evidence>
<evidence type="ECO:0000313" key="1">
    <source>
        <dbReference type="EMBL" id="UWX06428.1"/>
    </source>
</evidence>
<dbReference type="InterPro" id="IPR008727">
    <property type="entry name" value="PAAR_motif"/>
</dbReference>
<dbReference type="CDD" id="cd14737">
    <property type="entry name" value="PAAR_1"/>
    <property type="match status" value="1"/>
</dbReference>
<dbReference type="Gene3D" id="2.60.200.60">
    <property type="match status" value="1"/>
</dbReference>
<dbReference type="RefSeq" id="WP_334316036.1">
    <property type="nucleotide sequence ID" value="NZ_CP065938.1"/>
</dbReference>
<dbReference type="EMBL" id="CP065938">
    <property type="protein sequence ID" value="UWX06428.1"/>
    <property type="molecule type" value="Genomic_DNA"/>
</dbReference>
<proteinExistence type="predicted"/>
<name>A0ABY5Y5E6_9BACT</name>
<protein>
    <submittedName>
        <fullName evidence="1">PAAR domain-containing protein</fullName>
    </submittedName>
</protein>
<gene>
    <name evidence="1" type="ORF">JBF11_03700</name>
</gene>
<dbReference type="Proteomes" id="UP001058120">
    <property type="component" value="Chromosome"/>
</dbReference>
<organism evidence="1 2">
    <name type="scientific">Taurinivorans muris</name>
    <dbReference type="NCBI Taxonomy" id="2787751"/>
    <lineage>
        <taxon>Bacteria</taxon>
        <taxon>Pseudomonadati</taxon>
        <taxon>Thermodesulfobacteriota</taxon>
        <taxon>Desulfovibrionia</taxon>
        <taxon>Desulfovibrionales</taxon>
        <taxon>Desulfovibrionaceae</taxon>
        <taxon>Taurinivorans</taxon>
    </lineage>
</organism>
<sequence>MPAITRKGDKSTGHDGCAPVEAVEGANNFLVNGKPVVLVGDKYASHGCLVHSPHQGQLAGGSPSFFVNGRAVGRVGDPISCGGTVAKGDSFFIIGNGNEKALNKAGYELKKTVTRHTRRKEDDIFFCLPLIADAMGNKANEKDRIGWHYLRDMFYKWLAGKANDVPQNNPNPFWVDIDWVLSYEKAEEQWEYALQNRILNENAHKEIKAHLIELGYIAEKRTEFDFINIPSSEWDKHYYQHVSINFSNYEMMEEAFINFTGLFVALGSFTFKFLAKGKIEYQENDFFIQIEQVAGFVHDVFNFEDDYYGGFLGFWSCEEKNMTINPISNESYKRIGNGKFRDFREYNRIGNDFIVLSKQKIIDIINNTQ</sequence>
<keyword evidence="2" id="KW-1185">Reference proteome</keyword>
<dbReference type="InterPro" id="IPR045646">
    <property type="entry name" value="DUF6402"/>
</dbReference>
<reference evidence="1" key="1">
    <citation type="submission" date="2020-12" db="EMBL/GenBank/DDBJ databases">
        <title>Taurinivorans muris gen. nov., sp. nov., fundamental and realized metabolic niche of a ubiquitous sulfidogenic bacterium in the murine intestine.</title>
        <authorList>
            <person name="Ye H."/>
            <person name="Hanson B.T."/>
            <person name="Loy A."/>
        </authorList>
    </citation>
    <scope>NUCLEOTIDE SEQUENCE</scope>
    <source>
        <strain evidence="1">LT0009</strain>
    </source>
</reference>
<accession>A0ABY5Y5E6</accession>
<dbReference type="Pfam" id="PF05488">
    <property type="entry name" value="PAAR_motif"/>
    <property type="match status" value="1"/>
</dbReference>